<reference evidence="3 4" key="1">
    <citation type="submission" date="2016-03" db="EMBL/GenBank/DDBJ databases">
        <title>Draft genome sequence of the Fonsecaea monophora CBS 269.37.</title>
        <authorList>
            <person name="Bombassaro A."/>
            <person name="Vinicius W.A."/>
            <person name="De Hoog S."/>
            <person name="Sun J."/>
            <person name="Souza E.M."/>
            <person name="Raittz R.T."/>
            <person name="Costa F."/>
            <person name="Leao A.C."/>
            <person name="Tadra-Sfeir M.Z."/>
            <person name="Baura V."/>
            <person name="Balsanelli E."/>
            <person name="Pedrosa F.O."/>
            <person name="Moreno L.F."/>
            <person name="Steffens M.B."/>
            <person name="Xi L."/>
            <person name="Bocca A.L."/>
            <person name="Felipe M.S."/>
            <person name="Teixeira M."/>
            <person name="Telles Filho F.Q."/>
            <person name="Azevedo C.M."/>
            <person name="Gomes R."/>
            <person name="Vicente V.A."/>
        </authorList>
    </citation>
    <scope>NUCLEOTIDE SEQUENCE [LARGE SCALE GENOMIC DNA]</scope>
    <source>
        <strain evidence="3 4">CBS 269.37</strain>
    </source>
</reference>
<organism evidence="3 4">
    <name type="scientific">Fonsecaea monophora</name>
    <dbReference type="NCBI Taxonomy" id="254056"/>
    <lineage>
        <taxon>Eukaryota</taxon>
        <taxon>Fungi</taxon>
        <taxon>Dikarya</taxon>
        <taxon>Ascomycota</taxon>
        <taxon>Pezizomycotina</taxon>
        <taxon>Eurotiomycetes</taxon>
        <taxon>Chaetothyriomycetidae</taxon>
        <taxon>Chaetothyriales</taxon>
        <taxon>Herpotrichiellaceae</taxon>
        <taxon>Fonsecaea</taxon>
    </lineage>
</organism>
<dbReference type="Pfam" id="PF02515">
    <property type="entry name" value="CoA_transf_3"/>
    <property type="match status" value="1"/>
</dbReference>
<dbReference type="InterPro" id="IPR003673">
    <property type="entry name" value="CoA-Trfase_fam_III"/>
</dbReference>
<dbReference type="GeneID" id="34600775"/>
<dbReference type="AlphaFoldDB" id="A0A177F9P8"/>
<evidence type="ECO:0000313" key="4">
    <source>
        <dbReference type="Proteomes" id="UP000077002"/>
    </source>
</evidence>
<dbReference type="Gene3D" id="3.40.50.1820">
    <property type="entry name" value="alpha/beta hydrolase"/>
    <property type="match status" value="1"/>
</dbReference>
<keyword evidence="4" id="KW-1185">Reference proteome</keyword>
<dbReference type="PANTHER" id="PTHR48229:SF1">
    <property type="entry name" value="ALPHA METHYLACYL-COA RACEMASE-RELATED"/>
    <property type="match status" value="1"/>
</dbReference>
<dbReference type="GO" id="GO:0016787">
    <property type="term" value="F:hydrolase activity"/>
    <property type="evidence" value="ECO:0007669"/>
    <property type="project" value="InterPro"/>
</dbReference>
<dbReference type="Pfam" id="PF01738">
    <property type="entry name" value="DLH"/>
    <property type="match status" value="1"/>
</dbReference>
<dbReference type="SUPFAM" id="SSF89796">
    <property type="entry name" value="CoA-transferase family III (CaiB/BaiF)"/>
    <property type="match status" value="2"/>
</dbReference>
<gene>
    <name evidence="3" type="ORF">AYO21_05610</name>
</gene>
<sequence length="801" mass="89984">MIAGQNHRDEVPYTLQSEAQRIYEVIVADPRLNLPEEVKRWKDNVQFTGDETDPFFPVPFKAAESQAGLLGYIGLLALAIAQDRYGIEQECHIDVSQALLNGLGALFVRHESEWLSGSPKMMAAVQRWDHGMTRELYRQLGTNIYKSKDGRWYSLHGNMNPTPLLEMLNVPQHNEKNLTWPQIIEMYSNVVGTIDSEVLDNWSNNVYRTPGTVCLEKEEFESTPQGKAIKDEPYYNLIPQKHYTQPAVSWDQVPVDLSDRRPLSGIKVLDLSRAIAAPTIGRVCAALGATVIRVSCVKNTELPITLIDGCIGKTSVDIDLKTFEGRKKLLELIEEADVFIDGYRPAVMEHLGFGRDAVLGLVANRDRGLIYCQENCYGWKGPWVTRPGWAQIADTVCGVGLDIGRFHGYDEPHIFPGPNADYLTGHAGAAGVLHGLYLRSRQGGSYVVQCSLVVANMQMQSYGKYTEEQQTALKARNKDLIGKIRHYDEIVSHGKNQNVIRGFIADRTFDKAIKKDYYQKVDGSMWGLGDLDLVKLALEFQPSQESYVPLGQYVALGVVDCYVSGNEPDSPGTQGLLLLLPDGFGLAKHNLILADKFAKEGWRVVIPDYFEGDPLPIQFLKQDRSLSIDEQPWPEEEKQILRDLDFPAWLQRHDHARVSALLGNLTSHLRDKYPDSTIVGVGYCFGGKHVLRLSKNALRAAASFHPSFVEAEDLDGIQAPLYIGLAEEDDMVPASLPNDLHEWGSSRIRPGVPFKIESYPRMGHGFAARPDTEDKDVREQYQKAFVRTLEHFREFVSDKKR</sequence>
<proteinExistence type="inferred from homology"/>
<dbReference type="SUPFAM" id="SSF53474">
    <property type="entry name" value="alpha/beta-Hydrolases"/>
    <property type="match status" value="1"/>
</dbReference>
<dbReference type="Proteomes" id="UP000077002">
    <property type="component" value="Unassembled WGS sequence"/>
</dbReference>
<accession>A0A177F9P8</accession>
<dbReference type="InterPro" id="IPR052985">
    <property type="entry name" value="CoA-trans_III_biosynth/detox"/>
</dbReference>
<dbReference type="Gene3D" id="3.40.50.10540">
    <property type="entry name" value="Crotonobetainyl-coa:carnitine coa-transferase, domain 1"/>
    <property type="match status" value="1"/>
</dbReference>
<dbReference type="EMBL" id="LVKK01000036">
    <property type="protein sequence ID" value="OAG40132.1"/>
    <property type="molecule type" value="Genomic_DNA"/>
</dbReference>
<dbReference type="InterPro" id="IPR023606">
    <property type="entry name" value="CoA-Trfase_III_dom_1_sf"/>
</dbReference>
<protein>
    <recommendedName>
        <fullName evidence="2">Dienelactone hydrolase domain-containing protein</fullName>
    </recommendedName>
</protein>
<dbReference type="InterPro" id="IPR029058">
    <property type="entry name" value="AB_hydrolase_fold"/>
</dbReference>
<evidence type="ECO:0000313" key="3">
    <source>
        <dbReference type="EMBL" id="OAG40132.1"/>
    </source>
</evidence>
<dbReference type="PANTHER" id="PTHR48229">
    <property type="entry name" value="CAIB/BAIF FAMILY ENZYME (AFU_ORTHOLOGUE AFUA_1G05360)-RELATED"/>
    <property type="match status" value="1"/>
</dbReference>
<comment type="similarity">
    <text evidence="1">Belongs to the CoA-transferase III family.</text>
</comment>
<evidence type="ECO:0000259" key="2">
    <source>
        <dbReference type="Pfam" id="PF01738"/>
    </source>
</evidence>
<dbReference type="OrthoDB" id="2308815at2759"/>
<dbReference type="InterPro" id="IPR002925">
    <property type="entry name" value="Dienelactn_hydro"/>
</dbReference>
<comment type="caution">
    <text evidence="3">The sequence shown here is derived from an EMBL/GenBank/DDBJ whole genome shotgun (WGS) entry which is preliminary data.</text>
</comment>
<dbReference type="RefSeq" id="XP_022512084.1">
    <property type="nucleotide sequence ID" value="XM_022655578.1"/>
</dbReference>
<evidence type="ECO:0000256" key="1">
    <source>
        <dbReference type="ARBA" id="ARBA00008383"/>
    </source>
</evidence>
<name>A0A177F9P8_9EURO</name>
<feature type="domain" description="Dienelactone hydrolase" evidence="2">
    <location>
        <begin position="576"/>
        <end position="795"/>
    </location>
</feature>